<keyword evidence="4 8" id="KW-0812">Transmembrane</keyword>
<feature type="transmembrane region" description="Helical" evidence="8">
    <location>
        <begin position="356"/>
        <end position="374"/>
    </location>
</feature>
<keyword evidence="5 8" id="KW-1133">Transmembrane helix</keyword>
<keyword evidence="3" id="KW-0813">Transport</keyword>
<accession>A0A9P8P2F9</accession>
<dbReference type="GO" id="GO:0006811">
    <property type="term" value="P:monoatomic ion transport"/>
    <property type="evidence" value="ECO:0007669"/>
    <property type="project" value="UniProtKB-KW"/>
</dbReference>
<dbReference type="InterPro" id="IPR011701">
    <property type="entry name" value="MFS"/>
</dbReference>
<dbReference type="GO" id="GO:0005886">
    <property type="term" value="C:plasma membrane"/>
    <property type="evidence" value="ECO:0007669"/>
    <property type="project" value="TreeGrafter"/>
</dbReference>
<feature type="transmembrane region" description="Helical" evidence="8">
    <location>
        <begin position="448"/>
        <end position="469"/>
    </location>
</feature>
<feature type="transmembrane region" description="Helical" evidence="8">
    <location>
        <begin position="278"/>
        <end position="294"/>
    </location>
</feature>
<evidence type="ECO:0000256" key="3">
    <source>
        <dbReference type="ARBA" id="ARBA00022448"/>
    </source>
</evidence>
<feature type="transmembrane region" description="Helical" evidence="8">
    <location>
        <begin position="314"/>
        <end position="335"/>
    </location>
</feature>
<feature type="transmembrane region" description="Helical" evidence="8">
    <location>
        <begin position="245"/>
        <end position="266"/>
    </location>
</feature>
<evidence type="ECO:0000313" key="9">
    <source>
        <dbReference type="EMBL" id="KAH3663977.1"/>
    </source>
</evidence>
<evidence type="ECO:0000256" key="1">
    <source>
        <dbReference type="ARBA" id="ARBA00004141"/>
    </source>
</evidence>
<dbReference type="PANTHER" id="PTHR23501">
    <property type="entry name" value="MAJOR FACILITATOR SUPERFAMILY"/>
    <property type="match status" value="1"/>
</dbReference>
<evidence type="ECO:0008006" key="11">
    <source>
        <dbReference type="Google" id="ProtNLM"/>
    </source>
</evidence>
<name>A0A9P8P2F9_9ASCO</name>
<keyword evidence="10" id="KW-1185">Reference proteome</keyword>
<feature type="transmembrane region" description="Helical" evidence="8">
    <location>
        <begin position="516"/>
        <end position="537"/>
    </location>
</feature>
<feature type="transmembrane region" description="Helical" evidence="8">
    <location>
        <begin position="104"/>
        <end position="137"/>
    </location>
</feature>
<feature type="transmembrane region" description="Helical" evidence="8">
    <location>
        <begin position="161"/>
        <end position="181"/>
    </location>
</feature>
<dbReference type="Proteomes" id="UP000769157">
    <property type="component" value="Unassembled WGS sequence"/>
</dbReference>
<comment type="similarity">
    <text evidence="2">Belongs to the major facilitator superfamily.</text>
</comment>
<dbReference type="GO" id="GO:0022857">
    <property type="term" value="F:transmembrane transporter activity"/>
    <property type="evidence" value="ECO:0007669"/>
    <property type="project" value="InterPro"/>
</dbReference>
<dbReference type="RefSeq" id="XP_046060257.1">
    <property type="nucleotide sequence ID" value="XM_046205796.1"/>
</dbReference>
<reference evidence="9" key="2">
    <citation type="submission" date="2021-01" db="EMBL/GenBank/DDBJ databases">
        <authorList>
            <person name="Schikora-Tamarit M.A."/>
        </authorList>
    </citation>
    <scope>NUCLEOTIDE SEQUENCE</scope>
    <source>
        <strain evidence="9">CBS6075</strain>
    </source>
</reference>
<keyword evidence="6" id="KW-0406">Ion transport</keyword>
<evidence type="ECO:0000256" key="7">
    <source>
        <dbReference type="ARBA" id="ARBA00023136"/>
    </source>
</evidence>
<dbReference type="EMBL" id="JAEUBE010000352">
    <property type="protein sequence ID" value="KAH3663977.1"/>
    <property type="molecule type" value="Genomic_DNA"/>
</dbReference>
<feature type="transmembrane region" description="Helical" evidence="8">
    <location>
        <begin position="380"/>
        <end position="397"/>
    </location>
</feature>
<comment type="subcellular location">
    <subcellularLocation>
        <location evidence="1">Membrane</location>
        <topology evidence="1">Multi-pass membrane protein</topology>
    </subcellularLocation>
</comment>
<evidence type="ECO:0000256" key="4">
    <source>
        <dbReference type="ARBA" id="ARBA00022692"/>
    </source>
</evidence>
<sequence length="575" mass="63965">MSQVEKTDETLELVTDAPRGVTRIENLDKNIDKRYLLLFAFSVYLCSWTLALDFTTTTSYQPYATSEFHRHSMISSLDIATTVISAVSKPFVAKFSDMTSRAYAYLLILVLYVMGFIIAACSQSISSYVVGCVFISIGESGVDLMNNVIVADMTPLKWRTAVASMLLTPYLCTTWISGYIVEDILKTNWRWGYGMFAIITPVVLTSAVTIIFVIDHRVNGNGEQLFKPPKVSWKQVREALVEIDALGLVLLGFAFSLILLPCSLYAYANGGWKNPSMIAMEVVGGVLLITYAVYEISYAPFPLLPKAVLLNRTFVCSAFIDFCYQFSACLWVLYFSSYTLVTLNLSYKHWTYFNNTETMGVCFFGVMWGLVFWVFRRYKVFQVMGTAIRMIGIGLLVKASKMDKPPSLGILVAGAVLISFGDASTQMATQLAGQASVPHKNMAFTISILDLFSSIGGAVGQAIAASIWISQLPKKLVQHIQDPTAAYTYFEDISTIYALPWGSSDRLACIKAYQELNYLLFCGALGVGGACFLAAFLQTNYYLGDTQNAVEGSQKEDYTGRWYEYIFDFVRHPLG</sequence>
<dbReference type="Gene3D" id="1.20.1250.20">
    <property type="entry name" value="MFS general substrate transporter like domains"/>
    <property type="match status" value="1"/>
</dbReference>
<organism evidence="9 10">
    <name type="scientific">Ogataea philodendri</name>
    <dbReference type="NCBI Taxonomy" id="1378263"/>
    <lineage>
        <taxon>Eukaryota</taxon>
        <taxon>Fungi</taxon>
        <taxon>Dikarya</taxon>
        <taxon>Ascomycota</taxon>
        <taxon>Saccharomycotina</taxon>
        <taxon>Pichiomycetes</taxon>
        <taxon>Pichiales</taxon>
        <taxon>Pichiaceae</taxon>
        <taxon>Ogataea</taxon>
    </lineage>
</organism>
<dbReference type="PANTHER" id="PTHR23501:SF58">
    <property type="entry name" value="LOW AFFINITY HEME TRANSPORTER STR3"/>
    <property type="match status" value="1"/>
</dbReference>
<dbReference type="FunFam" id="1.20.1250.20:FF:000197">
    <property type="entry name" value="Siderophore iron transporter 1"/>
    <property type="match status" value="1"/>
</dbReference>
<keyword evidence="7 8" id="KW-0472">Membrane</keyword>
<feature type="transmembrane region" description="Helical" evidence="8">
    <location>
        <begin position="193"/>
        <end position="214"/>
    </location>
</feature>
<feature type="transmembrane region" description="Helical" evidence="8">
    <location>
        <begin position="409"/>
        <end position="428"/>
    </location>
</feature>
<dbReference type="OrthoDB" id="4078873at2759"/>
<evidence type="ECO:0000256" key="2">
    <source>
        <dbReference type="ARBA" id="ARBA00008335"/>
    </source>
</evidence>
<dbReference type="AlphaFoldDB" id="A0A9P8P2F9"/>
<dbReference type="SUPFAM" id="SSF103473">
    <property type="entry name" value="MFS general substrate transporter"/>
    <property type="match status" value="1"/>
</dbReference>
<gene>
    <name evidence="9" type="ORF">OGAPHI_004691</name>
</gene>
<feature type="transmembrane region" description="Helical" evidence="8">
    <location>
        <begin position="35"/>
        <end position="52"/>
    </location>
</feature>
<dbReference type="GeneID" id="70236656"/>
<evidence type="ECO:0000256" key="6">
    <source>
        <dbReference type="ARBA" id="ARBA00023065"/>
    </source>
</evidence>
<reference evidence="9" key="1">
    <citation type="journal article" date="2021" name="Open Biol.">
        <title>Shared evolutionary footprints suggest mitochondrial oxidative damage underlies multiple complex I losses in fungi.</title>
        <authorList>
            <person name="Schikora-Tamarit M.A."/>
            <person name="Marcet-Houben M."/>
            <person name="Nosek J."/>
            <person name="Gabaldon T."/>
        </authorList>
    </citation>
    <scope>NUCLEOTIDE SEQUENCE</scope>
    <source>
        <strain evidence="9">CBS6075</strain>
    </source>
</reference>
<dbReference type="InterPro" id="IPR036259">
    <property type="entry name" value="MFS_trans_sf"/>
</dbReference>
<evidence type="ECO:0000256" key="5">
    <source>
        <dbReference type="ARBA" id="ARBA00022989"/>
    </source>
</evidence>
<evidence type="ECO:0000313" key="10">
    <source>
        <dbReference type="Proteomes" id="UP000769157"/>
    </source>
</evidence>
<comment type="caution">
    <text evidence="9">The sequence shown here is derived from an EMBL/GenBank/DDBJ whole genome shotgun (WGS) entry which is preliminary data.</text>
</comment>
<evidence type="ECO:0000256" key="8">
    <source>
        <dbReference type="SAM" id="Phobius"/>
    </source>
</evidence>
<dbReference type="Pfam" id="PF07690">
    <property type="entry name" value="MFS_1"/>
    <property type="match status" value="1"/>
</dbReference>
<proteinExistence type="inferred from homology"/>
<protein>
    <recommendedName>
        <fullName evidence="11">Siderophore iron transporter</fullName>
    </recommendedName>
</protein>